<gene>
    <name evidence="4" type="ORF">GHT07_17435</name>
</gene>
<name>A0A844B7C5_9BURK</name>
<dbReference type="InterPro" id="IPR000182">
    <property type="entry name" value="GNAT_dom"/>
</dbReference>
<dbReference type="AlphaFoldDB" id="A0A844B7C5"/>
<evidence type="ECO:0000313" key="4">
    <source>
        <dbReference type="EMBL" id="MRD49062.1"/>
    </source>
</evidence>
<dbReference type="InterPro" id="IPR050680">
    <property type="entry name" value="YpeA/RimI_acetyltransf"/>
</dbReference>
<dbReference type="EMBL" id="WJBU01000019">
    <property type="protein sequence ID" value="MRD49062.1"/>
    <property type="molecule type" value="Genomic_DNA"/>
</dbReference>
<keyword evidence="1 4" id="KW-0808">Transferase</keyword>
<protein>
    <submittedName>
        <fullName evidence="4">GNAT family N-acetyltransferase</fullName>
    </submittedName>
</protein>
<keyword evidence="2" id="KW-0012">Acyltransferase</keyword>
<dbReference type="CDD" id="cd04301">
    <property type="entry name" value="NAT_SF"/>
    <property type="match status" value="1"/>
</dbReference>
<evidence type="ECO:0000313" key="5">
    <source>
        <dbReference type="Proteomes" id="UP000487350"/>
    </source>
</evidence>
<proteinExistence type="predicted"/>
<accession>A0A844B7C5</accession>
<keyword evidence="5" id="KW-1185">Reference proteome</keyword>
<evidence type="ECO:0000259" key="3">
    <source>
        <dbReference type="PROSITE" id="PS51186"/>
    </source>
</evidence>
<sequence length="252" mass="27407">MTQTEIESLERAVLAAVAPPEIEEMPGWLIGFDSSTVGRAKSAVPISHDAPDEVAIDAIAARYVARSMPAIFRIPSIDSFDSARRVLDSRGLRECKPTQMQVAATRDVLRISGRRDALVSTTADDEWAGVFLGEGFDPVDGASRVQVLRRAKDSLYASVRDDEPGGANRVVAGGVLSLSNGWASIHGMRTAKSYRGRGLASRIIATLAGIALERGYERMMLQVERNNETAQKLYARCGFTVAWSYAYWEPAA</sequence>
<evidence type="ECO:0000256" key="1">
    <source>
        <dbReference type="ARBA" id="ARBA00022679"/>
    </source>
</evidence>
<dbReference type="SUPFAM" id="SSF55729">
    <property type="entry name" value="Acyl-CoA N-acyltransferases (Nat)"/>
    <property type="match status" value="1"/>
</dbReference>
<reference evidence="4 5" key="1">
    <citation type="submission" date="2019-11" db="EMBL/GenBank/DDBJ databases">
        <title>Caenimonas koreensis gen. nov., sp. nov., isolated from activated sludge.</title>
        <authorList>
            <person name="Seung H.R."/>
        </authorList>
    </citation>
    <scope>NUCLEOTIDE SEQUENCE [LARGE SCALE GENOMIC DNA]</scope>
    <source>
        <strain evidence="4 5">EMB320</strain>
    </source>
</reference>
<dbReference type="GO" id="GO:0016747">
    <property type="term" value="F:acyltransferase activity, transferring groups other than amino-acyl groups"/>
    <property type="evidence" value="ECO:0007669"/>
    <property type="project" value="InterPro"/>
</dbReference>
<evidence type="ECO:0000256" key="2">
    <source>
        <dbReference type="ARBA" id="ARBA00023315"/>
    </source>
</evidence>
<dbReference type="PROSITE" id="PS51186">
    <property type="entry name" value="GNAT"/>
    <property type="match status" value="1"/>
</dbReference>
<dbReference type="OrthoDB" id="8891651at2"/>
<dbReference type="Gene3D" id="3.40.630.30">
    <property type="match status" value="1"/>
</dbReference>
<organism evidence="4 5">
    <name type="scientific">Caenimonas koreensis DSM 17982</name>
    <dbReference type="NCBI Taxonomy" id="1121255"/>
    <lineage>
        <taxon>Bacteria</taxon>
        <taxon>Pseudomonadati</taxon>
        <taxon>Pseudomonadota</taxon>
        <taxon>Betaproteobacteria</taxon>
        <taxon>Burkholderiales</taxon>
        <taxon>Comamonadaceae</taxon>
        <taxon>Caenimonas</taxon>
    </lineage>
</organism>
<feature type="domain" description="N-acetyltransferase" evidence="3">
    <location>
        <begin position="116"/>
        <end position="252"/>
    </location>
</feature>
<comment type="caution">
    <text evidence="4">The sequence shown here is derived from an EMBL/GenBank/DDBJ whole genome shotgun (WGS) entry which is preliminary data.</text>
</comment>
<dbReference type="InterPro" id="IPR016181">
    <property type="entry name" value="Acyl_CoA_acyltransferase"/>
</dbReference>
<dbReference type="PANTHER" id="PTHR43420:SF44">
    <property type="entry name" value="ACETYLTRANSFERASE YPEA"/>
    <property type="match status" value="1"/>
</dbReference>
<dbReference type="Pfam" id="PF00583">
    <property type="entry name" value="Acetyltransf_1"/>
    <property type="match status" value="1"/>
</dbReference>
<dbReference type="PANTHER" id="PTHR43420">
    <property type="entry name" value="ACETYLTRANSFERASE"/>
    <property type="match status" value="1"/>
</dbReference>
<dbReference type="Proteomes" id="UP000487350">
    <property type="component" value="Unassembled WGS sequence"/>
</dbReference>